<dbReference type="Proteomes" id="UP000746747">
    <property type="component" value="Unassembled WGS sequence"/>
</dbReference>
<dbReference type="OrthoDB" id="406096at2759"/>
<accession>A0A8J2MRP8</accession>
<dbReference type="SUPFAM" id="SSF57535">
    <property type="entry name" value="Complement control module/SCR domain"/>
    <property type="match status" value="2"/>
</dbReference>
<evidence type="ECO:0000313" key="6">
    <source>
        <dbReference type="EMBL" id="CAG9537942.1"/>
    </source>
</evidence>
<comment type="caution">
    <text evidence="2">Lacks conserved residue(s) required for the propagation of feature annotation.</text>
</comment>
<comment type="caution">
    <text evidence="6">The sequence shown here is derived from an EMBL/GenBank/DDBJ whole genome shotgun (WGS) entry which is preliminary data.</text>
</comment>
<proteinExistence type="predicted"/>
<dbReference type="PROSITE" id="PS50923">
    <property type="entry name" value="SUSHI"/>
    <property type="match status" value="1"/>
</dbReference>
<feature type="signal peptide" evidence="4">
    <location>
        <begin position="1"/>
        <end position="24"/>
    </location>
</feature>
<name>A0A8J2MRP8_9BILA</name>
<dbReference type="EMBL" id="CAKAEH010001603">
    <property type="protein sequence ID" value="CAG9537942.1"/>
    <property type="molecule type" value="Genomic_DNA"/>
</dbReference>
<dbReference type="AlphaFoldDB" id="A0A8J2MRP8"/>
<dbReference type="InterPro" id="IPR035976">
    <property type="entry name" value="Sushi/SCR/CCP_sf"/>
</dbReference>
<feature type="domain" description="Sushi" evidence="5">
    <location>
        <begin position="91"/>
        <end position="151"/>
    </location>
</feature>
<dbReference type="Pfam" id="PF00084">
    <property type="entry name" value="Sushi"/>
    <property type="match status" value="1"/>
</dbReference>
<evidence type="ECO:0000313" key="7">
    <source>
        <dbReference type="Proteomes" id="UP000746747"/>
    </source>
</evidence>
<dbReference type="CDD" id="cd00033">
    <property type="entry name" value="CCP"/>
    <property type="match status" value="2"/>
</dbReference>
<feature type="compositionally biased region" description="Low complexity" evidence="3">
    <location>
        <begin position="265"/>
        <end position="310"/>
    </location>
</feature>
<dbReference type="SMART" id="SM00032">
    <property type="entry name" value="CCP"/>
    <property type="match status" value="2"/>
</dbReference>
<evidence type="ECO:0000256" key="3">
    <source>
        <dbReference type="SAM" id="MobiDB-lite"/>
    </source>
</evidence>
<sequence length="344" mass="36291">MLIRVKQFNVLVLALSAVTTGVFSLPCEDIIGTDSGDVVYTEANQAIKHAPGTTALMLCKFGYTSSFPFIVSCQENGKWSNKLGECILISKTCDAQISQHNIIYMPPGISNRYPSGTFAILQCSLGQIPTGHSSAMCLDGRWTAELGVCKKLLDNRISNNVNRTSNIKVTEPKVESGSTIQSEITPDNIVENAVEKSLVTNMLPANAENITLTNVGNTASANAESTTSTIAESAISTIAESATSTIAESATSTITESATSTIAESATSTIAESATSTSLENTTSTNEESATSISVENTTSTSAENTTLTSVGNTTSSDSDELKIDSNMTLENTFFLLDLLKIKS</sequence>
<organism evidence="6 7">
    <name type="scientific">Cercopithifilaria johnstoni</name>
    <dbReference type="NCBI Taxonomy" id="2874296"/>
    <lineage>
        <taxon>Eukaryota</taxon>
        <taxon>Metazoa</taxon>
        <taxon>Ecdysozoa</taxon>
        <taxon>Nematoda</taxon>
        <taxon>Chromadorea</taxon>
        <taxon>Rhabditida</taxon>
        <taxon>Spirurina</taxon>
        <taxon>Spiruromorpha</taxon>
        <taxon>Filarioidea</taxon>
        <taxon>Onchocercidae</taxon>
        <taxon>Cercopithifilaria</taxon>
    </lineage>
</organism>
<feature type="region of interest" description="Disordered" evidence="3">
    <location>
        <begin position="265"/>
        <end position="319"/>
    </location>
</feature>
<keyword evidence="1" id="KW-1015">Disulfide bond</keyword>
<keyword evidence="7" id="KW-1185">Reference proteome</keyword>
<evidence type="ECO:0000259" key="5">
    <source>
        <dbReference type="PROSITE" id="PS50923"/>
    </source>
</evidence>
<reference evidence="6" key="1">
    <citation type="submission" date="2021-09" db="EMBL/GenBank/DDBJ databases">
        <authorList>
            <consortium name="Pathogen Informatics"/>
        </authorList>
    </citation>
    <scope>NUCLEOTIDE SEQUENCE</scope>
</reference>
<dbReference type="InterPro" id="IPR000436">
    <property type="entry name" value="Sushi_SCR_CCP_dom"/>
</dbReference>
<feature type="chain" id="PRO_5035256399" description="Sushi domain-containing protein" evidence="4">
    <location>
        <begin position="25"/>
        <end position="344"/>
    </location>
</feature>
<evidence type="ECO:0000256" key="1">
    <source>
        <dbReference type="ARBA" id="ARBA00023157"/>
    </source>
</evidence>
<protein>
    <recommendedName>
        <fullName evidence="5">Sushi domain-containing protein</fullName>
    </recommendedName>
</protein>
<dbReference type="Gene3D" id="2.10.70.10">
    <property type="entry name" value="Complement Module, domain 1"/>
    <property type="match status" value="1"/>
</dbReference>
<evidence type="ECO:0000256" key="4">
    <source>
        <dbReference type="SAM" id="SignalP"/>
    </source>
</evidence>
<keyword evidence="4" id="KW-0732">Signal</keyword>
<evidence type="ECO:0000256" key="2">
    <source>
        <dbReference type="PROSITE-ProRule" id="PRU00302"/>
    </source>
</evidence>
<gene>
    <name evidence="6" type="ORF">CJOHNSTONI_LOCUS7697</name>
</gene>
<keyword evidence="2" id="KW-0768">Sushi</keyword>